<accession>X0RY39</accession>
<name>X0RY39_9ZZZZ</name>
<dbReference type="EMBL" id="BARS01003807">
    <property type="protein sequence ID" value="GAF68642.1"/>
    <property type="molecule type" value="Genomic_DNA"/>
</dbReference>
<proteinExistence type="predicted"/>
<sequence>MSLIRTLHGGATGEAVQIPDRVFIQVGYDKPCHAGVKFDADGDIYSKQANGGWSKVATWLLVGGSGDFYLSRVIDSGSLDTDAGAGPLLMSTDREYSLEDGIFGGLEDGESAQVSFEISTDVSGSPVAAANSYNIAAVLL</sequence>
<organism evidence="1">
    <name type="scientific">marine sediment metagenome</name>
    <dbReference type="NCBI Taxonomy" id="412755"/>
    <lineage>
        <taxon>unclassified sequences</taxon>
        <taxon>metagenomes</taxon>
        <taxon>ecological metagenomes</taxon>
    </lineage>
</organism>
<gene>
    <name evidence="1" type="ORF">S01H1_07376</name>
</gene>
<reference evidence="1" key="1">
    <citation type="journal article" date="2014" name="Front. Microbiol.">
        <title>High frequency of phylogenetically diverse reductive dehalogenase-homologous genes in deep subseafloor sedimentary metagenomes.</title>
        <authorList>
            <person name="Kawai M."/>
            <person name="Futagami T."/>
            <person name="Toyoda A."/>
            <person name="Takaki Y."/>
            <person name="Nishi S."/>
            <person name="Hori S."/>
            <person name="Arai W."/>
            <person name="Tsubouchi T."/>
            <person name="Morono Y."/>
            <person name="Uchiyama I."/>
            <person name="Ito T."/>
            <person name="Fujiyama A."/>
            <person name="Inagaki F."/>
            <person name="Takami H."/>
        </authorList>
    </citation>
    <scope>NUCLEOTIDE SEQUENCE</scope>
    <source>
        <strain evidence="1">Expedition CK06-06</strain>
    </source>
</reference>
<protein>
    <submittedName>
        <fullName evidence="1">Uncharacterized protein</fullName>
    </submittedName>
</protein>
<dbReference type="AlphaFoldDB" id="X0RY39"/>
<evidence type="ECO:0000313" key="1">
    <source>
        <dbReference type="EMBL" id="GAF68642.1"/>
    </source>
</evidence>
<comment type="caution">
    <text evidence="1">The sequence shown here is derived from an EMBL/GenBank/DDBJ whole genome shotgun (WGS) entry which is preliminary data.</text>
</comment>